<proteinExistence type="predicted"/>
<gene>
    <name evidence="2" type="ORF">MNEG_13655</name>
</gene>
<dbReference type="KEGG" id="mng:MNEG_13655"/>
<feature type="compositionally biased region" description="Gly residues" evidence="1">
    <location>
        <begin position="57"/>
        <end position="76"/>
    </location>
</feature>
<accession>A0A0D2LXS4</accession>
<dbReference type="GeneID" id="25731139"/>
<reference evidence="2 3" key="1">
    <citation type="journal article" date="2013" name="BMC Genomics">
        <title>Reconstruction of the lipid metabolism for the microalga Monoraphidium neglectum from its genome sequence reveals characteristics suitable for biofuel production.</title>
        <authorList>
            <person name="Bogen C."/>
            <person name="Al-Dilaimi A."/>
            <person name="Albersmeier A."/>
            <person name="Wichmann J."/>
            <person name="Grundmann M."/>
            <person name="Rupp O."/>
            <person name="Lauersen K.J."/>
            <person name="Blifernez-Klassen O."/>
            <person name="Kalinowski J."/>
            <person name="Goesmann A."/>
            <person name="Mussgnug J.H."/>
            <person name="Kruse O."/>
        </authorList>
    </citation>
    <scope>NUCLEOTIDE SEQUENCE [LARGE SCALE GENOMIC DNA]</scope>
    <source>
        <strain evidence="2 3">SAG 48.87</strain>
    </source>
</reference>
<dbReference type="Proteomes" id="UP000054498">
    <property type="component" value="Unassembled WGS sequence"/>
</dbReference>
<protein>
    <submittedName>
        <fullName evidence="2">Uncharacterized protein</fullName>
    </submittedName>
</protein>
<organism evidence="2 3">
    <name type="scientific">Monoraphidium neglectum</name>
    <dbReference type="NCBI Taxonomy" id="145388"/>
    <lineage>
        <taxon>Eukaryota</taxon>
        <taxon>Viridiplantae</taxon>
        <taxon>Chlorophyta</taxon>
        <taxon>core chlorophytes</taxon>
        <taxon>Chlorophyceae</taxon>
        <taxon>CS clade</taxon>
        <taxon>Sphaeropleales</taxon>
        <taxon>Selenastraceae</taxon>
        <taxon>Monoraphidium</taxon>
    </lineage>
</organism>
<evidence type="ECO:0000313" key="3">
    <source>
        <dbReference type="Proteomes" id="UP000054498"/>
    </source>
</evidence>
<feature type="region of interest" description="Disordered" evidence="1">
    <location>
        <begin position="39"/>
        <end position="128"/>
    </location>
</feature>
<dbReference type="RefSeq" id="XP_013893326.1">
    <property type="nucleotide sequence ID" value="XM_014037872.1"/>
</dbReference>
<evidence type="ECO:0000256" key="1">
    <source>
        <dbReference type="SAM" id="MobiDB-lite"/>
    </source>
</evidence>
<sequence>MPGAQPGGAQAASIMGGHPYAIQGGRHIGAPAIIPAGGAAADAAAHGAVGARRAGPGPVGGTRGAGAGARQLGGGARAVPVLRSLAATPPVQSDDDSGDAPPGATAAAGAARRGAKRNNQGGSEEGDG</sequence>
<dbReference type="AlphaFoldDB" id="A0A0D2LXS4"/>
<feature type="compositionally biased region" description="Low complexity" evidence="1">
    <location>
        <begin position="99"/>
        <end position="112"/>
    </location>
</feature>
<feature type="region of interest" description="Disordered" evidence="1">
    <location>
        <begin position="1"/>
        <end position="22"/>
    </location>
</feature>
<dbReference type="EMBL" id="KK104180">
    <property type="protein sequence ID" value="KIY94306.1"/>
    <property type="molecule type" value="Genomic_DNA"/>
</dbReference>
<feature type="compositionally biased region" description="Low complexity" evidence="1">
    <location>
        <begin position="39"/>
        <end position="56"/>
    </location>
</feature>
<name>A0A0D2LXS4_9CHLO</name>
<evidence type="ECO:0000313" key="2">
    <source>
        <dbReference type="EMBL" id="KIY94306.1"/>
    </source>
</evidence>
<feature type="compositionally biased region" description="Low complexity" evidence="1">
    <location>
        <begin position="1"/>
        <end position="12"/>
    </location>
</feature>
<keyword evidence="3" id="KW-1185">Reference proteome</keyword>